<evidence type="ECO:0000313" key="3">
    <source>
        <dbReference type="EMBL" id="KDP27939.1"/>
    </source>
</evidence>
<evidence type="ECO:0000313" key="4">
    <source>
        <dbReference type="Proteomes" id="UP000027138"/>
    </source>
</evidence>
<keyword evidence="4" id="KW-1185">Reference proteome</keyword>
<evidence type="ECO:0000256" key="2">
    <source>
        <dbReference type="SAM" id="Phobius"/>
    </source>
</evidence>
<dbReference type="KEGG" id="jcu:105643559"/>
<dbReference type="Proteomes" id="UP000027138">
    <property type="component" value="Unassembled WGS sequence"/>
</dbReference>
<proteinExistence type="predicted"/>
<organism evidence="3 4">
    <name type="scientific">Jatropha curcas</name>
    <name type="common">Barbados nut</name>
    <dbReference type="NCBI Taxonomy" id="180498"/>
    <lineage>
        <taxon>Eukaryota</taxon>
        <taxon>Viridiplantae</taxon>
        <taxon>Streptophyta</taxon>
        <taxon>Embryophyta</taxon>
        <taxon>Tracheophyta</taxon>
        <taxon>Spermatophyta</taxon>
        <taxon>Magnoliopsida</taxon>
        <taxon>eudicotyledons</taxon>
        <taxon>Gunneridae</taxon>
        <taxon>Pentapetalae</taxon>
        <taxon>rosids</taxon>
        <taxon>fabids</taxon>
        <taxon>Malpighiales</taxon>
        <taxon>Euphorbiaceae</taxon>
        <taxon>Crotonoideae</taxon>
        <taxon>Jatropheae</taxon>
        <taxon>Jatropha</taxon>
    </lineage>
</organism>
<gene>
    <name evidence="3" type="ORF">JCGZ_19019</name>
</gene>
<dbReference type="OrthoDB" id="1063472at2759"/>
<dbReference type="AlphaFoldDB" id="A0A067K7Z1"/>
<keyword evidence="2" id="KW-0472">Membrane</keyword>
<feature type="compositionally biased region" description="Basic and acidic residues" evidence="1">
    <location>
        <begin position="1"/>
        <end position="21"/>
    </location>
</feature>
<reference evidence="3 4" key="1">
    <citation type="journal article" date="2014" name="PLoS ONE">
        <title>Global Analysis of Gene Expression Profiles in Physic Nut (Jatropha curcas L.) Seedlings Exposed to Salt Stress.</title>
        <authorList>
            <person name="Zhang L."/>
            <person name="Zhang C."/>
            <person name="Wu P."/>
            <person name="Chen Y."/>
            <person name="Li M."/>
            <person name="Jiang H."/>
            <person name="Wu G."/>
        </authorList>
    </citation>
    <scope>NUCLEOTIDE SEQUENCE [LARGE SCALE GENOMIC DNA]</scope>
    <source>
        <strain evidence="4">cv. GZQX0401</strain>
        <tissue evidence="3">Young leaves</tissue>
    </source>
</reference>
<keyword evidence="2" id="KW-0812">Transmembrane</keyword>
<sequence>MKDHTPQKEDLANRRSRDSPLKKPQKIPKKRLNAVFPLVSEEISPETVKDLSDFYSISELSDADYSSQISPSSVLALSPALSAATETFPLSDVASASKIPTTSDEPDNVSVERCGFHKPDGSLEFDIVAEYLKQARTQVLKSANVDQQSKKLLDALVKVVLDECYALPEERDWYSEILSVKGRIAFLCFLLWSFMVSVIFFFVMGLDNGYIGPLPT</sequence>
<name>A0A067K7Z1_JATCU</name>
<feature type="transmembrane region" description="Helical" evidence="2">
    <location>
        <begin position="184"/>
        <end position="206"/>
    </location>
</feature>
<keyword evidence="2" id="KW-1133">Transmembrane helix</keyword>
<accession>A0A067K7Z1</accession>
<evidence type="ECO:0000256" key="1">
    <source>
        <dbReference type="SAM" id="MobiDB-lite"/>
    </source>
</evidence>
<dbReference type="EMBL" id="KK914794">
    <property type="protein sequence ID" value="KDP27939.1"/>
    <property type="molecule type" value="Genomic_DNA"/>
</dbReference>
<protein>
    <submittedName>
        <fullName evidence="3">Uncharacterized protein</fullName>
    </submittedName>
</protein>
<feature type="region of interest" description="Disordered" evidence="1">
    <location>
        <begin position="1"/>
        <end position="28"/>
    </location>
</feature>